<evidence type="ECO:0000313" key="1">
    <source>
        <dbReference type="EMBL" id="SCE71111.1"/>
    </source>
</evidence>
<protein>
    <recommendedName>
        <fullName evidence="3">Roadblock/LAMTOR2 domain-containing protein</fullName>
    </recommendedName>
</protein>
<dbReference type="Proteomes" id="UP000198797">
    <property type="component" value="Unassembled WGS sequence"/>
</dbReference>
<evidence type="ECO:0008006" key="3">
    <source>
        <dbReference type="Google" id="ProtNLM"/>
    </source>
</evidence>
<keyword evidence="2" id="KW-1185">Reference proteome</keyword>
<dbReference type="EMBL" id="FMCU01000001">
    <property type="protein sequence ID" value="SCE71111.1"/>
    <property type="molecule type" value="Genomic_DNA"/>
</dbReference>
<organism evidence="1 2">
    <name type="scientific">Micromonospora matsumotoense</name>
    <dbReference type="NCBI Taxonomy" id="121616"/>
    <lineage>
        <taxon>Bacteria</taxon>
        <taxon>Bacillati</taxon>
        <taxon>Actinomycetota</taxon>
        <taxon>Actinomycetes</taxon>
        <taxon>Micromonosporales</taxon>
        <taxon>Micromonosporaceae</taxon>
        <taxon>Micromonospora</taxon>
    </lineage>
</organism>
<gene>
    <name evidence="1" type="ORF">GA0070216_101498</name>
</gene>
<accession>A0A1C4UHM8</accession>
<dbReference type="SUPFAM" id="SSF103196">
    <property type="entry name" value="Roadblock/LC7 domain"/>
    <property type="match status" value="1"/>
</dbReference>
<sequence length="170" mass="18132">MRQPRVRPGRGVCECRQTSCGAATARQPSGDDDDVNGAALSNRENTTVASLDVALKNAMSIDGAIGVALVDYNSGMTLGVAGGTGEIDLTVAAAGNTDVVRAKMRTLEMLKIEDEIEDILITLGGQYHLIRPLTGRTGKGLFLYLMVSKSRANLAMARHQLRTIEESLEL</sequence>
<dbReference type="STRING" id="121616.GA0070216_101498"/>
<proteinExistence type="predicted"/>
<dbReference type="AlphaFoldDB" id="A0A1C4UHM8"/>
<name>A0A1C4UHM8_9ACTN</name>
<evidence type="ECO:0000313" key="2">
    <source>
        <dbReference type="Proteomes" id="UP000198797"/>
    </source>
</evidence>
<reference evidence="2" key="1">
    <citation type="submission" date="2016-06" db="EMBL/GenBank/DDBJ databases">
        <authorList>
            <person name="Varghese N."/>
            <person name="Submissions Spin"/>
        </authorList>
    </citation>
    <scope>NUCLEOTIDE SEQUENCE [LARGE SCALE GENOMIC DNA]</scope>
    <source>
        <strain evidence="2">DSM 44100</strain>
    </source>
</reference>